<keyword evidence="1" id="KW-0732">Signal</keyword>
<dbReference type="RefSeq" id="WP_183960603.1">
    <property type="nucleotide sequence ID" value="NZ_JACHHP010000002.1"/>
</dbReference>
<feature type="chain" id="PRO_5031418535" evidence="1">
    <location>
        <begin position="23"/>
        <end position="476"/>
    </location>
</feature>
<organism evidence="2 3">
    <name type="scientific">Chiayiivirga flava</name>
    <dbReference type="NCBI Taxonomy" id="659595"/>
    <lineage>
        <taxon>Bacteria</taxon>
        <taxon>Pseudomonadati</taxon>
        <taxon>Pseudomonadota</taxon>
        <taxon>Gammaproteobacteria</taxon>
        <taxon>Lysobacterales</taxon>
        <taxon>Lysobacteraceae</taxon>
        <taxon>Chiayiivirga</taxon>
    </lineage>
</organism>
<evidence type="ECO:0000256" key="1">
    <source>
        <dbReference type="SAM" id="SignalP"/>
    </source>
</evidence>
<gene>
    <name evidence="2" type="ORF">HNQ52_001630</name>
</gene>
<comment type="caution">
    <text evidence="2">The sequence shown here is derived from an EMBL/GenBank/DDBJ whole genome shotgun (WGS) entry which is preliminary data.</text>
</comment>
<dbReference type="AlphaFoldDB" id="A0A7W8FZG6"/>
<dbReference type="Gene3D" id="2.80.10.50">
    <property type="match status" value="1"/>
</dbReference>
<name>A0A7W8FZG6_9GAMM</name>
<dbReference type="Proteomes" id="UP000521199">
    <property type="component" value="Unassembled WGS sequence"/>
</dbReference>
<feature type="signal peptide" evidence="1">
    <location>
        <begin position="1"/>
        <end position="22"/>
    </location>
</feature>
<protein>
    <submittedName>
        <fullName evidence="2">Putative delta-60 repeat protein</fullName>
    </submittedName>
</protein>
<dbReference type="InterPro" id="IPR013431">
    <property type="entry name" value="Delta_60_rpt"/>
</dbReference>
<proteinExistence type="predicted"/>
<dbReference type="EMBL" id="JACHHP010000002">
    <property type="protein sequence ID" value="MBB5208101.1"/>
    <property type="molecule type" value="Genomic_DNA"/>
</dbReference>
<sequence length="476" mass="49365">MNATVRLTLLLAALMASHQARPDDTLPDPLFGDGGTVAIEPSGNDVPQLQPIVLLQGTNTYVINHVLRDDVYLSRVSRLDAFGNLDPNYGTGGHTELTGLDGFYDSYSWSNGVVDAQGRLYTVGQARIGANADMLVCRLRADGQFDGNWGGNTTGCTTVAFDAIPAGLDSGTVLALQANGRLLVGGLVKVAGGYSMGVARLNAAGGLDPSFNGSGKTIVAHPNWKTLTAGGIAEDSEQRVVLAGTVNNPIAINNTCDEQYFVSRLLPDGTQDDAFPPTDLGWDLPPPVPDDCLKIKDFMVLGGLAVDADDSITLIGNAQLENNLYAIAVAKITKDLMLDPSFGGGDGKISRLACDTCGSSRVISASVAADGRIVAVGRTHLGGAEGDDVFVTRLLPDGNDDPAFAGSGALTFDYGAGTPNVNDLVGVIAAGAGRIVFPVISEDSAVASDERLLVTALGDIEDVPVLEIAVFADGFE</sequence>
<evidence type="ECO:0000313" key="3">
    <source>
        <dbReference type="Proteomes" id="UP000521199"/>
    </source>
</evidence>
<reference evidence="2 3" key="1">
    <citation type="submission" date="2020-08" db="EMBL/GenBank/DDBJ databases">
        <title>Genomic Encyclopedia of Type Strains, Phase IV (KMG-IV): sequencing the most valuable type-strain genomes for metagenomic binning, comparative biology and taxonomic classification.</title>
        <authorList>
            <person name="Goeker M."/>
        </authorList>
    </citation>
    <scope>NUCLEOTIDE SEQUENCE [LARGE SCALE GENOMIC DNA]</scope>
    <source>
        <strain evidence="2 3">DSM 24163</strain>
    </source>
</reference>
<evidence type="ECO:0000313" key="2">
    <source>
        <dbReference type="EMBL" id="MBB5208101.1"/>
    </source>
</evidence>
<keyword evidence="3" id="KW-1185">Reference proteome</keyword>
<dbReference type="Pfam" id="PF17164">
    <property type="entry name" value="DUF5122"/>
    <property type="match status" value="2"/>
</dbReference>
<dbReference type="NCBIfam" id="TIGR02608">
    <property type="entry name" value="delta_60_rpt"/>
    <property type="match status" value="4"/>
</dbReference>
<accession>A0A7W8FZG6</accession>